<dbReference type="EMBL" id="JASPKY010000074">
    <property type="protein sequence ID" value="KAK9739512.1"/>
    <property type="molecule type" value="Genomic_DNA"/>
</dbReference>
<comment type="caution">
    <text evidence="2">The sequence shown here is derived from an EMBL/GenBank/DDBJ whole genome shotgun (WGS) entry which is preliminary data.</text>
</comment>
<evidence type="ECO:0000256" key="1">
    <source>
        <dbReference type="SAM" id="MobiDB-lite"/>
    </source>
</evidence>
<accession>A0AAW1LWD0</accession>
<reference evidence="2 3" key="1">
    <citation type="journal article" date="2024" name="BMC Genomics">
        <title>De novo assembly and annotation of Popillia japonica's genome with initial clues to its potential as an invasive pest.</title>
        <authorList>
            <person name="Cucini C."/>
            <person name="Boschi S."/>
            <person name="Funari R."/>
            <person name="Cardaioli E."/>
            <person name="Iannotti N."/>
            <person name="Marturano G."/>
            <person name="Paoli F."/>
            <person name="Bruttini M."/>
            <person name="Carapelli A."/>
            <person name="Frati F."/>
            <person name="Nardi F."/>
        </authorList>
    </citation>
    <scope>NUCLEOTIDE SEQUENCE [LARGE SCALE GENOMIC DNA]</scope>
    <source>
        <strain evidence="2">DMR45628</strain>
    </source>
</reference>
<proteinExistence type="predicted"/>
<name>A0AAW1LWD0_POPJA</name>
<evidence type="ECO:0000313" key="2">
    <source>
        <dbReference type="EMBL" id="KAK9739512.1"/>
    </source>
</evidence>
<dbReference type="AlphaFoldDB" id="A0AAW1LWD0"/>
<feature type="region of interest" description="Disordered" evidence="1">
    <location>
        <begin position="48"/>
        <end position="77"/>
    </location>
</feature>
<gene>
    <name evidence="2" type="ORF">QE152_g8974</name>
</gene>
<evidence type="ECO:0000313" key="3">
    <source>
        <dbReference type="Proteomes" id="UP001458880"/>
    </source>
</evidence>
<protein>
    <submittedName>
        <fullName evidence="2">Uncharacterized protein</fullName>
    </submittedName>
</protein>
<organism evidence="2 3">
    <name type="scientific">Popillia japonica</name>
    <name type="common">Japanese beetle</name>
    <dbReference type="NCBI Taxonomy" id="7064"/>
    <lineage>
        <taxon>Eukaryota</taxon>
        <taxon>Metazoa</taxon>
        <taxon>Ecdysozoa</taxon>
        <taxon>Arthropoda</taxon>
        <taxon>Hexapoda</taxon>
        <taxon>Insecta</taxon>
        <taxon>Pterygota</taxon>
        <taxon>Neoptera</taxon>
        <taxon>Endopterygota</taxon>
        <taxon>Coleoptera</taxon>
        <taxon>Polyphaga</taxon>
        <taxon>Scarabaeiformia</taxon>
        <taxon>Scarabaeidae</taxon>
        <taxon>Rutelinae</taxon>
        <taxon>Popillia</taxon>
    </lineage>
</organism>
<dbReference type="Proteomes" id="UP001458880">
    <property type="component" value="Unassembled WGS sequence"/>
</dbReference>
<feature type="region of interest" description="Disordered" evidence="1">
    <location>
        <begin position="1"/>
        <end position="30"/>
    </location>
</feature>
<sequence>MDEIRARRSSIGYPLLKTPKTDGRNSSALHAGHPLALTTLRINLAGMRPESGAGVDCDSGTAERARESPREHSKKDE</sequence>
<feature type="compositionally biased region" description="Basic and acidic residues" evidence="1">
    <location>
        <begin position="61"/>
        <end position="77"/>
    </location>
</feature>
<keyword evidence="3" id="KW-1185">Reference proteome</keyword>